<evidence type="ECO:0000259" key="19">
    <source>
        <dbReference type="Pfam" id="PF01059"/>
    </source>
</evidence>
<feature type="transmembrane region" description="Helical" evidence="17">
    <location>
        <begin position="55"/>
        <end position="73"/>
    </location>
</feature>
<feature type="domain" description="NADH:quinone oxidoreductase/Mrp antiporter transmembrane" evidence="18">
    <location>
        <begin position="113"/>
        <end position="399"/>
    </location>
</feature>
<geneLocation type="mitochondrion" evidence="20"/>
<protein>
    <recommendedName>
        <fullName evidence="5 17">NADH-ubiquinone oxidoreductase chain 4</fullName>
        <ecNumber evidence="4 17">7.1.1.2</ecNumber>
    </recommendedName>
</protein>
<evidence type="ECO:0000256" key="16">
    <source>
        <dbReference type="ARBA" id="ARBA00049551"/>
    </source>
</evidence>
<evidence type="ECO:0000256" key="5">
    <source>
        <dbReference type="ARBA" id="ARBA00021006"/>
    </source>
</evidence>
<evidence type="ECO:0000256" key="11">
    <source>
        <dbReference type="ARBA" id="ARBA00022989"/>
    </source>
</evidence>
<keyword evidence="15 17" id="KW-0472">Membrane</keyword>
<feature type="transmembrane region" description="Helical" evidence="17">
    <location>
        <begin position="221"/>
        <end position="242"/>
    </location>
</feature>
<dbReference type="PANTHER" id="PTHR43507:SF20">
    <property type="entry name" value="NADH-UBIQUINONE OXIDOREDUCTASE CHAIN 4"/>
    <property type="match status" value="1"/>
</dbReference>
<evidence type="ECO:0000256" key="14">
    <source>
        <dbReference type="ARBA" id="ARBA00023128"/>
    </source>
</evidence>
<comment type="similarity">
    <text evidence="3 17">Belongs to the complex I subunit 4 family.</text>
</comment>
<dbReference type="GO" id="GO:0042773">
    <property type="term" value="P:ATP synthesis coupled electron transport"/>
    <property type="evidence" value="ECO:0007669"/>
    <property type="project" value="InterPro"/>
</dbReference>
<feature type="transmembrane region" description="Helical" evidence="17">
    <location>
        <begin position="116"/>
        <end position="137"/>
    </location>
</feature>
<dbReference type="AlphaFoldDB" id="A0A6M8Y6L0"/>
<evidence type="ECO:0000313" key="20">
    <source>
        <dbReference type="EMBL" id="QKK36726.2"/>
    </source>
</evidence>
<dbReference type="GO" id="GO:0048039">
    <property type="term" value="F:ubiquinone binding"/>
    <property type="evidence" value="ECO:0007669"/>
    <property type="project" value="TreeGrafter"/>
</dbReference>
<dbReference type="PANTHER" id="PTHR43507">
    <property type="entry name" value="NADH-UBIQUINONE OXIDOREDUCTASE CHAIN 4"/>
    <property type="match status" value="1"/>
</dbReference>
<keyword evidence="7 17" id="KW-0679">Respiratory chain</keyword>
<dbReference type="GO" id="GO:0015990">
    <property type="term" value="P:electron transport coupled proton transport"/>
    <property type="evidence" value="ECO:0007669"/>
    <property type="project" value="TreeGrafter"/>
</dbReference>
<dbReference type="GO" id="GO:0003954">
    <property type="term" value="F:NADH dehydrogenase activity"/>
    <property type="evidence" value="ECO:0007669"/>
    <property type="project" value="TreeGrafter"/>
</dbReference>
<dbReference type="InterPro" id="IPR000260">
    <property type="entry name" value="NADH4_N"/>
</dbReference>
<name>A0A6M8Y6L0_IPHEL</name>
<reference evidence="20" key="1">
    <citation type="journal article" date="2020" name="Mitochondrial DNA Part B Resour">
        <title>The complete mitogenome of Iphisa elegans (Reptilia: Squamata: Gymnophthalmidae).</title>
        <authorList>
            <person name="Vacher J.-P."/>
            <person name="Manzi S."/>
            <person name="Rodrigues M.T."/>
            <person name="Fouquet A."/>
        </authorList>
    </citation>
    <scope>NUCLEOTIDE SEQUENCE</scope>
    <source>
        <tissue evidence="20">Liver</tissue>
    </source>
</reference>
<keyword evidence="10 17" id="KW-0249">Electron transport</keyword>
<feature type="transmembrane region" description="Helical" evidence="17">
    <location>
        <begin position="431"/>
        <end position="450"/>
    </location>
</feature>
<accession>A0A6M8Y6L0</accession>
<feature type="transmembrane region" description="Helical" evidence="17">
    <location>
        <begin position="254"/>
        <end position="275"/>
    </location>
</feature>
<comment type="catalytic activity">
    <reaction evidence="16 17">
        <text>a ubiquinone + NADH + 5 H(+)(in) = a ubiquinol + NAD(+) + 4 H(+)(out)</text>
        <dbReference type="Rhea" id="RHEA:29091"/>
        <dbReference type="Rhea" id="RHEA-COMP:9565"/>
        <dbReference type="Rhea" id="RHEA-COMP:9566"/>
        <dbReference type="ChEBI" id="CHEBI:15378"/>
        <dbReference type="ChEBI" id="CHEBI:16389"/>
        <dbReference type="ChEBI" id="CHEBI:17976"/>
        <dbReference type="ChEBI" id="CHEBI:57540"/>
        <dbReference type="ChEBI" id="CHEBI:57945"/>
        <dbReference type="EC" id="7.1.1.2"/>
    </reaction>
</comment>
<keyword evidence="9" id="KW-1278">Translocase</keyword>
<dbReference type="InterPro" id="IPR001750">
    <property type="entry name" value="ND/Mrp_TM"/>
</dbReference>
<feature type="transmembrane region" description="Helical" evidence="17">
    <location>
        <begin position="193"/>
        <end position="214"/>
    </location>
</feature>
<keyword evidence="14 17" id="KW-0496">Mitochondrion</keyword>
<dbReference type="InterPro" id="IPR010227">
    <property type="entry name" value="NADH_Q_OxRdtase_chainM/4"/>
</dbReference>
<feature type="transmembrane region" description="Helical" evidence="17">
    <location>
        <begin position="282"/>
        <end position="301"/>
    </location>
</feature>
<proteinExistence type="inferred from homology"/>
<evidence type="ECO:0000256" key="15">
    <source>
        <dbReference type="ARBA" id="ARBA00023136"/>
    </source>
</evidence>
<dbReference type="GeneID" id="55631073"/>
<dbReference type="GO" id="GO:0008137">
    <property type="term" value="F:NADH dehydrogenase (ubiquinone) activity"/>
    <property type="evidence" value="ECO:0007669"/>
    <property type="project" value="UniProtKB-UniRule"/>
</dbReference>
<comment type="function">
    <text evidence="1">Core subunit of the mitochondrial membrane respiratory chain NADH dehydrogenase (Complex I) that is believed to belong to the minimal assembly required for catalysis. Complex I functions in the transfer of electrons from NADH to the respiratory chain. The immediate electron acceptor for the enzyme is believed to be ubiquinone.</text>
</comment>
<dbReference type="Pfam" id="PF00361">
    <property type="entry name" value="Proton_antipo_M"/>
    <property type="match status" value="1"/>
</dbReference>
<dbReference type="CTD" id="4538"/>
<feature type="transmembrane region" description="Helical" evidence="17">
    <location>
        <begin position="94"/>
        <end position="110"/>
    </location>
</feature>
<evidence type="ECO:0000256" key="2">
    <source>
        <dbReference type="ARBA" id="ARBA00004225"/>
    </source>
</evidence>
<evidence type="ECO:0000256" key="12">
    <source>
        <dbReference type="ARBA" id="ARBA00023027"/>
    </source>
</evidence>
<keyword evidence="12 17" id="KW-0520">NAD</keyword>
<evidence type="ECO:0000256" key="3">
    <source>
        <dbReference type="ARBA" id="ARBA00009025"/>
    </source>
</evidence>
<dbReference type="GO" id="GO:0031966">
    <property type="term" value="C:mitochondrial membrane"/>
    <property type="evidence" value="ECO:0007669"/>
    <property type="project" value="UniProtKB-SubCell"/>
</dbReference>
<dbReference type="RefSeq" id="YP_009859626.2">
    <property type="nucleotide sequence ID" value="NC_048879.1"/>
</dbReference>
<evidence type="ECO:0000256" key="7">
    <source>
        <dbReference type="ARBA" id="ARBA00022660"/>
    </source>
</evidence>
<keyword evidence="6 17" id="KW-0813">Transport</keyword>
<organism evidence="20">
    <name type="scientific">Iphisa elegans</name>
    <name type="common">Glossy shade lizard</name>
    <dbReference type="NCBI Taxonomy" id="88863"/>
    <lineage>
        <taxon>Eukaryota</taxon>
        <taxon>Metazoa</taxon>
        <taxon>Chordata</taxon>
        <taxon>Craniata</taxon>
        <taxon>Vertebrata</taxon>
        <taxon>Euteleostomi</taxon>
        <taxon>Lepidosauria</taxon>
        <taxon>Squamata</taxon>
        <taxon>Bifurcata</taxon>
        <taxon>Unidentata</taxon>
        <taxon>Episquamata</taxon>
        <taxon>Laterata</taxon>
        <taxon>Teiioidea</taxon>
        <taxon>Gymnophthalmidae</taxon>
        <taxon>Iphisa</taxon>
    </lineage>
</organism>
<keyword evidence="8 17" id="KW-0812">Transmembrane</keyword>
<evidence type="ECO:0000256" key="8">
    <source>
        <dbReference type="ARBA" id="ARBA00022692"/>
    </source>
</evidence>
<dbReference type="EC" id="7.1.1.2" evidence="4 17"/>
<dbReference type="PRINTS" id="PR01437">
    <property type="entry name" value="NUOXDRDTASE4"/>
</dbReference>
<evidence type="ECO:0000256" key="17">
    <source>
        <dbReference type="RuleBase" id="RU003297"/>
    </source>
</evidence>
<keyword evidence="13 17" id="KW-0830">Ubiquinone</keyword>
<feature type="transmembrane region" description="Helical" evidence="17">
    <location>
        <begin position="391"/>
        <end position="410"/>
    </location>
</feature>
<dbReference type="EMBL" id="MT472615">
    <property type="protein sequence ID" value="QKK36726.2"/>
    <property type="molecule type" value="Genomic_DNA"/>
</dbReference>
<evidence type="ECO:0000259" key="18">
    <source>
        <dbReference type="Pfam" id="PF00361"/>
    </source>
</evidence>
<evidence type="ECO:0000256" key="1">
    <source>
        <dbReference type="ARBA" id="ARBA00003257"/>
    </source>
</evidence>
<evidence type="ECO:0000256" key="4">
    <source>
        <dbReference type="ARBA" id="ARBA00012944"/>
    </source>
</evidence>
<evidence type="ECO:0000256" key="13">
    <source>
        <dbReference type="ARBA" id="ARBA00023075"/>
    </source>
</evidence>
<dbReference type="Pfam" id="PF01059">
    <property type="entry name" value="Oxidored_q5_N"/>
    <property type="match status" value="1"/>
</dbReference>
<evidence type="ECO:0000256" key="6">
    <source>
        <dbReference type="ARBA" id="ARBA00022448"/>
    </source>
</evidence>
<gene>
    <name evidence="20" type="primary">ND4</name>
</gene>
<feature type="transmembrane region" description="Helical" evidence="17">
    <location>
        <begin position="339"/>
        <end position="359"/>
    </location>
</feature>
<keyword evidence="11 17" id="KW-1133">Transmembrane helix</keyword>
<feature type="domain" description="NADH:ubiquinone oxidoreductase chain 4 N-terminal" evidence="19">
    <location>
        <begin position="1"/>
        <end position="109"/>
    </location>
</feature>
<comment type="function">
    <text evidence="17">Core subunit of the mitochondrial membrane respiratory chain NADH dehydrogenase (Complex I) which catalyzes electron transfer from NADH through the respiratory chain, using ubiquinone as an electron acceptor. Essential for the catalytic activity and assembly of complex I.</text>
</comment>
<evidence type="ECO:0000256" key="10">
    <source>
        <dbReference type="ARBA" id="ARBA00022982"/>
    </source>
</evidence>
<feature type="transmembrane region" description="Helical" evidence="17">
    <location>
        <begin position="307"/>
        <end position="327"/>
    </location>
</feature>
<dbReference type="InterPro" id="IPR003918">
    <property type="entry name" value="NADH_UbQ_OxRdtase"/>
</dbReference>
<feature type="transmembrane region" description="Helical" evidence="17">
    <location>
        <begin position="149"/>
        <end position="173"/>
    </location>
</feature>
<sequence>MLKILMATMMMIPMCIMISPHLLFMTFTTYSTTVAIYSLKLLTTTTVPYSNLAPLLGTDLISSPLLVLSCWMLPLMTLASQNFMKTEPPSRTRMFLISLTTLQLTLILTFSTTDLFMFYLMFETTLVPTLILITRWGHQLQRLTAGIFFLFYTLAGSIPMLIAVLHLMTVYSISSMPLMIPVGHSSMLDQNLIWLAIITAFMVKMPMYGIHLWLPKAHVEAPIPGSMILAAILLKLGGYGIIRVLPICPPPTTIITYPFILLSLWGMIMTSLIGLRQPDLKALIAYSSVGHMGLVISAALVQSQWGLTGAMLLMIAHGLTSSALFCLANVNYERTHSRALLLLQGAQIVFPLMTAWWIIASLTNMALPPSINFMGELIIFSTLLDWCPPTIILLGLGATITAGYTLYMLLSTQHGKLTHNLMLSPTQTREHLLFALHTIPLMLLLLKPNLMFP</sequence>
<evidence type="ECO:0000256" key="9">
    <source>
        <dbReference type="ARBA" id="ARBA00022967"/>
    </source>
</evidence>
<comment type="subcellular location">
    <subcellularLocation>
        <location evidence="2 17">Mitochondrion membrane</location>
        <topology evidence="2 17">Multi-pass membrane protein</topology>
    </subcellularLocation>
</comment>
<dbReference type="NCBIfam" id="TIGR01972">
    <property type="entry name" value="NDH_I_M"/>
    <property type="match status" value="1"/>
</dbReference>